<proteinExistence type="predicted"/>
<dbReference type="Proteomes" id="UP000607653">
    <property type="component" value="Unassembled WGS sequence"/>
</dbReference>
<evidence type="ECO:0000313" key="2">
    <source>
        <dbReference type="EMBL" id="DAD25569.1"/>
    </source>
</evidence>
<dbReference type="EMBL" id="DUZY01000001">
    <property type="protein sequence ID" value="DAD25569.1"/>
    <property type="molecule type" value="Genomic_DNA"/>
</dbReference>
<name>A0A822Y2N0_NELNU</name>
<reference evidence="2 3" key="1">
    <citation type="journal article" date="2020" name="Mol. Biol. Evol.">
        <title>Distinct Expression and Methylation Patterns for Genes with Different Fates following a Single Whole-Genome Duplication in Flowering Plants.</title>
        <authorList>
            <person name="Shi T."/>
            <person name="Rahmani R.S."/>
            <person name="Gugger P.F."/>
            <person name="Wang M."/>
            <person name="Li H."/>
            <person name="Zhang Y."/>
            <person name="Li Z."/>
            <person name="Wang Q."/>
            <person name="Van de Peer Y."/>
            <person name="Marchal K."/>
            <person name="Chen J."/>
        </authorList>
    </citation>
    <scope>NUCLEOTIDE SEQUENCE [LARGE SCALE GENOMIC DNA]</scope>
    <source>
        <tissue evidence="2">Leaf</tissue>
    </source>
</reference>
<evidence type="ECO:0000256" key="1">
    <source>
        <dbReference type="SAM" id="MobiDB-lite"/>
    </source>
</evidence>
<evidence type="ECO:0000313" key="3">
    <source>
        <dbReference type="Proteomes" id="UP000607653"/>
    </source>
</evidence>
<protein>
    <submittedName>
        <fullName evidence="2">Uncharacterized protein</fullName>
    </submittedName>
</protein>
<dbReference type="AlphaFoldDB" id="A0A822Y2N0"/>
<gene>
    <name evidence="2" type="ORF">HUJ06_027033</name>
</gene>
<comment type="caution">
    <text evidence="2">The sequence shown here is derived from an EMBL/GenBank/DDBJ whole genome shotgun (WGS) entry which is preliminary data.</text>
</comment>
<sequence>MISAQKLTRGVKKGEATFLATMVETTEDVGTSGVLPEERKGVLKEYEDVMPPQLPKRLPPRREVDHKIELEPGAKPPAKRPTGWHHLSWRS</sequence>
<keyword evidence="3" id="KW-1185">Reference proteome</keyword>
<accession>A0A822Y2N0</accession>
<organism evidence="2 3">
    <name type="scientific">Nelumbo nucifera</name>
    <name type="common">Sacred lotus</name>
    <dbReference type="NCBI Taxonomy" id="4432"/>
    <lineage>
        <taxon>Eukaryota</taxon>
        <taxon>Viridiplantae</taxon>
        <taxon>Streptophyta</taxon>
        <taxon>Embryophyta</taxon>
        <taxon>Tracheophyta</taxon>
        <taxon>Spermatophyta</taxon>
        <taxon>Magnoliopsida</taxon>
        <taxon>Proteales</taxon>
        <taxon>Nelumbonaceae</taxon>
        <taxon>Nelumbo</taxon>
    </lineage>
</organism>
<feature type="region of interest" description="Disordered" evidence="1">
    <location>
        <begin position="69"/>
        <end position="91"/>
    </location>
</feature>